<dbReference type="GO" id="GO:0042558">
    <property type="term" value="P:pteridine-containing compound metabolic process"/>
    <property type="evidence" value="ECO:0007669"/>
    <property type="project" value="InterPro"/>
</dbReference>
<accession>A0A517ZM27</accession>
<dbReference type="RefSeq" id="WP_145375644.1">
    <property type="nucleotide sequence ID" value="NZ_CP036276.1"/>
</dbReference>
<keyword evidence="3" id="KW-1185">Reference proteome</keyword>
<dbReference type="AlphaFoldDB" id="A0A517ZM27"/>
<dbReference type="Gene3D" id="3.20.20.20">
    <property type="entry name" value="Dihydropteroate synthase-like"/>
    <property type="match status" value="1"/>
</dbReference>
<dbReference type="InterPro" id="IPR011005">
    <property type="entry name" value="Dihydropteroate_synth-like_sf"/>
</dbReference>
<proteinExistence type="predicted"/>
<dbReference type="SUPFAM" id="SSF51717">
    <property type="entry name" value="Dihydropteroate synthetase-like"/>
    <property type="match status" value="1"/>
</dbReference>
<reference evidence="2 3" key="1">
    <citation type="submission" date="2019-02" db="EMBL/GenBank/DDBJ databases">
        <title>Deep-cultivation of Planctomycetes and their phenomic and genomic characterization uncovers novel biology.</title>
        <authorList>
            <person name="Wiegand S."/>
            <person name="Jogler M."/>
            <person name="Boedeker C."/>
            <person name="Pinto D."/>
            <person name="Vollmers J."/>
            <person name="Rivas-Marin E."/>
            <person name="Kohn T."/>
            <person name="Peeters S.H."/>
            <person name="Heuer A."/>
            <person name="Rast P."/>
            <person name="Oberbeckmann S."/>
            <person name="Bunk B."/>
            <person name="Jeske O."/>
            <person name="Meyerdierks A."/>
            <person name="Storesund J.E."/>
            <person name="Kallscheuer N."/>
            <person name="Luecker S."/>
            <person name="Lage O.M."/>
            <person name="Pohl T."/>
            <person name="Merkel B.J."/>
            <person name="Hornburger P."/>
            <person name="Mueller R.-W."/>
            <person name="Bruemmer F."/>
            <person name="Labrenz M."/>
            <person name="Spormann A.M."/>
            <person name="Op den Camp H."/>
            <person name="Overmann J."/>
            <person name="Amann R."/>
            <person name="Jetten M.S.M."/>
            <person name="Mascher T."/>
            <person name="Medema M.H."/>
            <person name="Devos D.P."/>
            <person name="Kaster A.-K."/>
            <person name="Ovreas L."/>
            <person name="Rohde M."/>
            <person name="Galperin M.Y."/>
            <person name="Jogler C."/>
        </authorList>
    </citation>
    <scope>NUCLEOTIDE SEQUENCE [LARGE SCALE GENOMIC DNA]</scope>
    <source>
        <strain evidence="2 3">Mal52</strain>
    </source>
</reference>
<feature type="domain" description="Pterin-binding" evidence="1">
    <location>
        <begin position="106"/>
        <end position="362"/>
    </location>
</feature>
<dbReference type="EMBL" id="CP036276">
    <property type="protein sequence ID" value="QDU43522.1"/>
    <property type="molecule type" value="Genomic_DNA"/>
</dbReference>
<evidence type="ECO:0000259" key="1">
    <source>
        <dbReference type="PROSITE" id="PS50972"/>
    </source>
</evidence>
<organism evidence="2 3">
    <name type="scientific">Symmachiella dynata</name>
    <dbReference type="NCBI Taxonomy" id="2527995"/>
    <lineage>
        <taxon>Bacteria</taxon>
        <taxon>Pseudomonadati</taxon>
        <taxon>Planctomycetota</taxon>
        <taxon>Planctomycetia</taxon>
        <taxon>Planctomycetales</taxon>
        <taxon>Planctomycetaceae</taxon>
        <taxon>Symmachiella</taxon>
    </lineage>
</organism>
<evidence type="ECO:0000313" key="2">
    <source>
        <dbReference type="EMBL" id="QDU43522.1"/>
    </source>
</evidence>
<dbReference type="Proteomes" id="UP000319383">
    <property type="component" value="Chromosome"/>
</dbReference>
<gene>
    <name evidence="2" type="ORF">Mal52_19980</name>
</gene>
<protein>
    <submittedName>
        <fullName evidence="2">Pterin binding enzyme</fullName>
    </submittedName>
</protein>
<name>A0A517ZM27_9PLAN</name>
<evidence type="ECO:0000313" key="3">
    <source>
        <dbReference type="Proteomes" id="UP000319383"/>
    </source>
</evidence>
<dbReference type="KEGG" id="sdyn:Mal52_19980"/>
<sequence>MSGERILFVTGKLAEFALRRIVDALSREIEADCEIAVLPISVAALMNVDWVLRKLEVPSGIDRIILPGWCQGETARIAEQTGIPTELGPKDMHDLPEHFGRARQLPEDFGTYTIEILAEINHAPYMTDAEILMQANAYRAAGANVIDIGCVPGESWSRIGEVVSMLSAEGHRTSIDSFNRGEVEAAVAAGAELVLSCHGDNRDWLADLDAELVVIPDDPRKLDGLHETIDFLTAKKCRFRVDPVLEPIGYGFAASLARYWDVRRTWPNCEMMMGIGNLTELTEVDSAGVNMLLAGFCQELKIHSVLTTEVINWASTSVREFDIARRLVRHSVKNQVLPKHVDSRLVMLRDAKVSEYGAEALQKLAASLTDPNYRIFVEQGELHIMNRDGYWRGTDPYALFDQLVGVDPQHAFYLGYEFGKAVTALTLNKNYRQDEALDWGFLTVPEISAHERRRQKAGDK</sequence>
<dbReference type="InterPro" id="IPR000489">
    <property type="entry name" value="Pterin-binding_dom"/>
</dbReference>
<dbReference type="InterPro" id="IPR045406">
    <property type="entry name" value="DUF6513"/>
</dbReference>
<dbReference type="Pfam" id="PF20123">
    <property type="entry name" value="DUF6513"/>
    <property type="match status" value="1"/>
</dbReference>
<dbReference type="PROSITE" id="PS50972">
    <property type="entry name" value="PTERIN_BINDING"/>
    <property type="match status" value="1"/>
</dbReference>